<dbReference type="Pfam" id="PF23539">
    <property type="entry name" value="DUF7134"/>
    <property type="match status" value="1"/>
</dbReference>
<feature type="transmembrane region" description="Helical" evidence="10">
    <location>
        <begin position="53"/>
        <end position="71"/>
    </location>
</feature>
<keyword evidence="3" id="KW-0597">Phosphoprotein</keyword>
<dbReference type="GO" id="GO:0000155">
    <property type="term" value="F:phosphorelay sensor kinase activity"/>
    <property type="evidence" value="ECO:0007669"/>
    <property type="project" value="InterPro"/>
</dbReference>
<evidence type="ECO:0000259" key="13">
    <source>
        <dbReference type="Pfam" id="PF23539"/>
    </source>
</evidence>
<organism evidence="14 15">
    <name type="scientific">Geodermatophilus obscurus</name>
    <dbReference type="NCBI Taxonomy" id="1861"/>
    <lineage>
        <taxon>Bacteria</taxon>
        <taxon>Bacillati</taxon>
        <taxon>Actinomycetota</taxon>
        <taxon>Actinomycetes</taxon>
        <taxon>Geodermatophilales</taxon>
        <taxon>Geodermatophilaceae</taxon>
        <taxon>Geodermatophilus</taxon>
    </lineage>
</organism>
<comment type="catalytic activity">
    <reaction evidence="1">
        <text>ATP + protein L-histidine = ADP + protein N-phospho-L-histidine.</text>
        <dbReference type="EC" id="2.7.13.3"/>
    </reaction>
</comment>
<keyword evidence="15" id="KW-1185">Reference proteome</keyword>
<dbReference type="CDD" id="cd16917">
    <property type="entry name" value="HATPase_UhpB-NarQ-NarX-like"/>
    <property type="match status" value="1"/>
</dbReference>
<dbReference type="GO" id="GO:0046983">
    <property type="term" value="F:protein dimerization activity"/>
    <property type="evidence" value="ECO:0007669"/>
    <property type="project" value="InterPro"/>
</dbReference>
<dbReference type="EMBL" id="FOWE01000006">
    <property type="protein sequence ID" value="SFO34409.1"/>
    <property type="molecule type" value="Genomic_DNA"/>
</dbReference>
<keyword evidence="7" id="KW-0067">ATP-binding</keyword>
<dbReference type="OrthoDB" id="227596at2"/>
<keyword evidence="10" id="KW-1133">Transmembrane helix</keyword>
<feature type="region of interest" description="Disordered" evidence="9">
    <location>
        <begin position="345"/>
        <end position="371"/>
    </location>
</feature>
<feature type="transmembrane region" description="Helical" evidence="10">
    <location>
        <begin position="77"/>
        <end position="96"/>
    </location>
</feature>
<dbReference type="Proteomes" id="UP000183642">
    <property type="component" value="Unassembled WGS sequence"/>
</dbReference>
<feature type="domain" description="Histidine kinase/HSP90-like ATPase" evidence="11">
    <location>
        <begin position="306"/>
        <end position="404"/>
    </location>
</feature>
<evidence type="ECO:0000256" key="4">
    <source>
        <dbReference type="ARBA" id="ARBA00022679"/>
    </source>
</evidence>
<dbReference type="PANTHER" id="PTHR24421">
    <property type="entry name" value="NITRATE/NITRITE SENSOR PROTEIN NARX-RELATED"/>
    <property type="match status" value="1"/>
</dbReference>
<evidence type="ECO:0000256" key="7">
    <source>
        <dbReference type="ARBA" id="ARBA00022840"/>
    </source>
</evidence>
<dbReference type="InterPro" id="IPR036890">
    <property type="entry name" value="HATPase_C_sf"/>
</dbReference>
<dbReference type="Pfam" id="PF02518">
    <property type="entry name" value="HATPase_c"/>
    <property type="match status" value="1"/>
</dbReference>
<dbReference type="SUPFAM" id="SSF55874">
    <property type="entry name" value="ATPase domain of HSP90 chaperone/DNA topoisomerase II/histidine kinase"/>
    <property type="match status" value="1"/>
</dbReference>
<dbReference type="InterPro" id="IPR050482">
    <property type="entry name" value="Sensor_HK_TwoCompSys"/>
</dbReference>
<evidence type="ECO:0000256" key="9">
    <source>
        <dbReference type="SAM" id="MobiDB-lite"/>
    </source>
</evidence>
<evidence type="ECO:0000256" key="2">
    <source>
        <dbReference type="ARBA" id="ARBA00012438"/>
    </source>
</evidence>
<keyword evidence="5" id="KW-0547">Nucleotide-binding</keyword>
<keyword evidence="6 14" id="KW-0418">Kinase</keyword>
<evidence type="ECO:0000256" key="1">
    <source>
        <dbReference type="ARBA" id="ARBA00000085"/>
    </source>
</evidence>
<accession>A0A1I5GEX0</accession>
<dbReference type="InterPro" id="IPR003594">
    <property type="entry name" value="HATPase_dom"/>
</dbReference>
<gene>
    <name evidence="14" type="ORF">SAMN05660359_02819</name>
</gene>
<sequence length="406" mass="41683">MTALAGSAGPSATRTRTPSWLPSWTRSWTAGVDLGIAGGLAAWGLAEVVLAPLPPVGGTAFVLLATLPLALRSRFPAAVLVAVSLVVVVSSALLSGTVGATFTPFPSLLVGAFTVAARVAALPLAAVLGTLPVLAMGAAGQFGYFGADGAEPRALAIALFFVAGAWTGGRVVRTRALAALAAERGSAAAAGEAVTLERARIARELHDVVAHSVSVVVLQTGAAEQFVVRDPDRALAHLGMARRTAVEAMREMRHLLDVLREGHPDYAPQPGIARLEDLARDARDAGLHVDLDVVGEVDGVPDGPSLAVYRLVQESLTNVLRHAPGARVGVRVERTAQEVRLRVRDDGGRRAAGTPAVPGGDLADGGGGHGVPGMRERVRVYGGSLTVGPVDPAGWEVRAVLPLGEA</sequence>
<protein>
    <recommendedName>
        <fullName evidence="2">histidine kinase</fullName>
        <ecNumber evidence="2">2.7.13.3</ecNumber>
    </recommendedName>
</protein>
<keyword evidence="4" id="KW-0808">Transferase</keyword>
<feature type="compositionally biased region" description="Gly residues" evidence="9">
    <location>
        <begin position="362"/>
        <end position="371"/>
    </location>
</feature>
<keyword evidence="10" id="KW-0812">Transmembrane</keyword>
<evidence type="ECO:0000259" key="11">
    <source>
        <dbReference type="Pfam" id="PF02518"/>
    </source>
</evidence>
<feature type="domain" description="Signal transduction histidine kinase subgroup 3 dimerisation and phosphoacceptor" evidence="12">
    <location>
        <begin position="197"/>
        <end position="262"/>
    </location>
</feature>
<evidence type="ECO:0000313" key="15">
    <source>
        <dbReference type="Proteomes" id="UP000183642"/>
    </source>
</evidence>
<evidence type="ECO:0000256" key="5">
    <source>
        <dbReference type="ARBA" id="ARBA00022741"/>
    </source>
</evidence>
<name>A0A1I5GEX0_9ACTN</name>
<feature type="transmembrane region" description="Helical" evidence="10">
    <location>
        <begin position="154"/>
        <end position="172"/>
    </location>
</feature>
<dbReference type="Gene3D" id="1.20.5.1930">
    <property type="match status" value="1"/>
</dbReference>
<dbReference type="Gene3D" id="3.30.565.10">
    <property type="entry name" value="Histidine kinase-like ATPase, C-terminal domain"/>
    <property type="match status" value="1"/>
</dbReference>
<evidence type="ECO:0000256" key="3">
    <source>
        <dbReference type="ARBA" id="ARBA00022553"/>
    </source>
</evidence>
<dbReference type="PANTHER" id="PTHR24421:SF10">
    <property type="entry name" value="NITRATE_NITRITE SENSOR PROTEIN NARQ"/>
    <property type="match status" value="1"/>
</dbReference>
<evidence type="ECO:0000313" key="14">
    <source>
        <dbReference type="EMBL" id="SFO34409.1"/>
    </source>
</evidence>
<dbReference type="GO" id="GO:0005524">
    <property type="term" value="F:ATP binding"/>
    <property type="evidence" value="ECO:0007669"/>
    <property type="project" value="UniProtKB-KW"/>
</dbReference>
<feature type="transmembrane region" description="Helical" evidence="10">
    <location>
        <begin position="108"/>
        <end position="134"/>
    </location>
</feature>
<dbReference type="RefSeq" id="WP_075014130.1">
    <property type="nucleotide sequence ID" value="NZ_FOWE01000006.1"/>
</dbReference>
<evidence type="ECO:0000256" key="8">
    <source>
        <dbReference type="ARBA" id="ARBA00023012"/>
    </source>
</evidence>
<evidence type="ECO:0000259" key="12">
    <source>
        <dbReference type="Pfam" id="PF07730"/>
    </source>
</evidence>
<dbReference type="InterPro" id="IPR011712">
    <property type="entry name" value="Sig_transdc_His_kin_sub3_dim/P"/>
</dbReference>
<dbReference type="InterPro" id="IPR055558">
    <property type="entry name" value="DUF7134"/>
</dbReference>
<feature type="domain" description="DUF7134" evidence="13">
    <location>
        <begin position="23"/>
        <end position="175"/>
    </location>
</feature>
<reference evidence="15" key="1">
    <citation type="submission" date="2016-10" db="EMBL/GenBank/DDBJ databases">
        <authorList>
            <person name="Varghese N."/>
            <person name="Submissions S."/>
        </authorList>
    </citation>
    <scope>NUCLEOTIDE SEQUENCE [LARGE SCALE GENOMIC DNA]</scope>
    <source>
        <strain evidence="15">DSM 43161</strain>
    </source>
</reference>
<proteinExistence type="predicted"/>
<keyword evidence="8" id="KW-0902">Two-component regulatory system</keyword>
<evidence type="ECO:0000256" key="6">
    <source>
        <dbReference type="ARBA" id="ARBA00022777"/>
    </source>
</evidence>
<keyword evidence="10" id="KW-0472">Membrane</keyword>
<evidence type="ECO:0000256" key="10">
    <source>
        <dbReference type="SAM" id="Phobius"/>
    </source>
</evidence>
<dbReference type="Pfam" id="PF07730">
    <property type="entry name" value="HisKA_3"/>
    <property type="match status" value="1"/>
</dbReference>
<dbReference type="EC" id="2.7.13.3" evidence="2"/>
<dbReference type="AlphaFoldDB" id="A0A1I5GEX0"/>
<dbReference type="GO" id="GO:0016020">
    <property type="term" value="C:membrane"/>
    <property type="evidence" value="ECO:0007669"/>
    <property type="project" value="InterPro"/>
</dbReference>